<evidence type="ECO:0000256" key="4">
    <source>
        <dbReference type="ARBA" id="ARBA00022723"/>
    </source>
</evidence>
<keyword evidence="20" id="KW-1185">Reference proteome</keyword>
<evidence type="ECO:0000256" key="5">
    <source>
        <dbReference type="ARBA" id="ARBA00022729"/>
    </source>
</evidence>
<keyword evidence="11" id="KW-0119">Carbohydrate metabolism</keyword>
<evidence type="ECO:0000256" key="10">
    <source>
        <dbReference type="ARBA" id="ARBA00023157"/>
    </source>
</evidence>
<evidence type="ECO:0000256" key="9">
    <source>
        <dbReference type="ARBA" id="ARBA00023033"/>
    </source>
</evidence>
<keyword evidence="5 17" id="KW-0732">Signal</keyword>
<keyword evidence="3" id="KW-0964">Secreted</keyword>
<keyword evidence="7" id="KW-0560">Oxidoreductase</keyword>
<evidence type="ECO:0000256" key="11">
    <source>
        <dbReference type="ARBA" id="ARBA00023277"/>
    </source>
</evidence>
<feature type="region of interest" description="Disordered" evidence="16">
    <location>
        <begin position="277"/>
        <end position="332"/>
    </location>
</feature>
<dbReference type="GO" id="GO:0005576">
    <property type="term" value="C:extracellular region"/>
    <property type="evidence" value="ECO:0007669"/>
    <property type="project" value="UniProtKB-SubCell"/>
</dbReference>
<evidence type="ECO:0000256" key="6">
    <source>
        <dbReference type="ARBA" id="ARBA00023001"/>
    </source>
</evidence>
<dbReference type="EC" id="1.14.99.56" evidence="15"/>
<feature type="signal peptide" evidence="17">
    <location>
        <begin position="1"/>
        <end position="20"/>
    </location>
</feature>
<feature type="domain" description="Auxiliary Activity family 9 catalytic" evidence="18">
    <location>
        <begin position="21"/>
        <end position="235"/>
    </location>
</feature>
<evidence type="ECO:0000256" key="17">
    <source>
        <dbReference type="SAM" id="SignalP"/>
    </source>
</evidence>
<keyword evidence="4" id="KW-0479">Metal-binding</keyword>
<evidence type="ECO:0000256" key="14">
    <source>
        <dbReference type="ARBA" id="ARBA00045077"/>
    </source>
</evidence>
<evidence type="ECO:0000256" key="8">
    <source>
        <dbReference type="ARBA" id="ARBA00023008"/>
    </source>
</evidence>
<dbReference type="EMBL" id="KN837458">
    <property type="protein sequence ID" value="KIJ24777.1"/>
    <property type="molecule type" value="Genomic_DNA"/>
</dbReference>
<dbReference type="Proteomes" id="UP000054279">
    <property type="component" value="Unassembled WGS sequence"/>
</dbReference>
<dbReference type="InterPro" id="IPR049892">
    <property type="entry name" value="AA9"/>
</dbReference>
<feature type="compositionally biased region" description="Basic residues" evidence="16">
    <location>
        <begin position="311"/>
        <end position="332"/>
    </location>
</feature>
<evidence type="ECO:0000256" key="3">
    <source>
        <dbReference type="ARBA" id="ARBA00022525"/>
    </source>
</evidence>
<keyword evidence="9 19" id="KW-0503">Monooxygenase</keyword>
<dbReference type="GO" id="GO:0004497">
    <property type="term" value="F:monooxygenase activity"/>
    <property type="evidence" value="ECO:0007669"/>
    <property type="project" value="UniProtKB-KW"/>
</dbReference>
<dbReference type="PANTHER" id="PTHR33353:SF10">
    <property type="entry name" value="ENDO-BETA-1,4-GLUCANASE D"/>
    <property type="match status" value="1"/>
</dbReference>
<protein>
    <recommendedName>
        <fullName evidence="15">lytic cellulose monooxygenase (C4-dehydrogenating)</fullName>
        <ecNumber evidence="15">1.14.99.56</ecNumber>
    </recommendedName>
</protein>
<comment type="cofactor">
    <cofactor evidence="1">
        <name>Cu(2+)</name>
        <dbReference type="ChEBI" id="CHEBI:29036"/>
    </cofactor>
</comment>
<evidence type="ECO:0000313" key="19">
    <source>
        <dbReference type="EMBL" id="KIJ24777.1"/>
    </source>
</evidence>
<evidence type="ECO:0000256" key="16">
    <source>
        <dbReference type="SAM" id="MobiDB-lite"/>
    </source>
</evidence>
<dbReference type="CDD" id="cd21175">
    <property type="entry name" value="LPMO_AA9"/>
    <property type="match status" value="1"/>
</dbReference>
<dbReference type="OrthoDB" id="4849160at2759"/>
<dbReference type="InterPro" id="IPR005103">
    <property type="entry name" value="AA9_LPMO"/>
</dbReference>
<organism evidence="19 20">
    <name type="scientific">Sphaerobolus stellatus (strain SS14)</name>
    <dbReference type="NCBI Taxonomy" id="990650"/>
    <lineage>
        <taxon>Eukaryota</taxon>
        <taxon>Fungi</taxon>
        <taxon>Dikarya</taxon>
        <taxon>Basidiomycota</taxon>
        <taxon>Agaricomycotina</taxon>
        <taxon>Agaricomycetes</taxon>
        <taxon>Phallomycetidae</taxon>
        <taxon>Geastrales</taxon>
        <taxon>Sphaerobolaceae</taxon>
        <taxon>Sphaerobolus</taxon>
    </lineage>
</organism>
<gene>
    <name evidence="19" type="ORF">M422DRAFT_39019</name>
</gene>
<evidence type="ECO:0000256" key="1">
    <source>
        <dbReference type="ARBA" id="ARBA00001973"/>
    </source>
</evidence>
<dbReference type="GO" id="GO:0046872">
    <property type="term" value="F:metal ion binding"/>
    <property type="evidence" value="ECO:0007669"/>
    <property type="project" value="UniProtKB-KW"/>
</dbReference>
<keyword evidence="12" id="KW-0624">Polysaccharide degradation</keyword>
<dbReference type="Gene3D" id="2.70.50.70">
    <property type="match status" value="1"/>
</dbReference>
<dbReference type="Pfam" id="PF03443">
    <property type="entry name" value="AA9"/>
    <property type="match status" value="1"/>
</dbReference>
<reference evidence="19 20" key="1">
    <citation type="submission" date="2014-06" db="EMBL/GenBank/DDBJ databases">
        <title>Evolutionary Origins and Diversification of the Mycorrhizal Mutualists.</title>
        <authorList>
            <consortium name="DOE Joint Genome Institute"/>
            <consortium name="Mycorrhizal Genomics Consortium"/>
            <person name="Kohler A."/>
            <person name="Kuo A."/>
            <person name="Nagy L.G."/>
            <person name="Floudas D."/>
            <person name="Copeland A."/>
            <person name="Barry K.W."/>
            <person name="Cichocki N."/>
            <person name="Veneault-Fourrey C."/>
            <person name="LaButti K."/>
            <person name="Lindquist E.A."/>
            <person name="Lipzen A."/>
            <person name="Lundell T."/>
            <person name="Morin E."/>
            <person name="Murat C."/>
            <person name="Riley R."/>
            <person name="Ohm R."/>
            <person name="Sun H."/>
            <person name="Tunlid A."/>
            <person name="Henrissat B."/>
            <person name="Grigoriev I.V."/>
            <person name="Hibbett D.S."/>
            <person name="Martin F."/>
        </authorList>
    </citation>
    <scope>NUCLEOTIDE SEQUENCE [LARGE SCALE GENOMIC DNA]</scope>
    <source>
        <strain evidence="19 20">SS14</strain>
    </source>
</reference>
<keyword evidence="6" id="KW-0136">Cellulose degradation</keyword>
<dbReference type="PANTHER" id="PTHR33353">
    <property type="entry name" value="PUTATIVE (AFU_ORTHOLOGUE AFUA_1G12560)-RELATED"/>
    <property type="match status" value="1"/>
</dbReference>
<proteinExistence type="inferred from homology"/>
<evidence type="ECO:0000256" key="7">
    <source>
        <dbReference type="ARBA" id="ARBA00023002"/>
    </source>
</evidence>
<comment type="subcellular location">
    <subcellularLocation>
        <location evidence="2">Secreted</location>
    </subcellularLocation>
</comment>
<evidence type="ECO:0000256" key="15">
    <source>
        <dbReference type="ARBA" id="ARBA00047174"/>
    </source>
</evidence>
<name>A0A0C9U6M8_SPHS4</name>
<evidence type="ECO:0000256" key="2">
    <source>
        <dbReference type="ARBA" id="ARBA00004613"/>
    </source>
</evidence>
<dbReference type="AlphaFoldDB" id="A0A0C9U6M8"/>
<evidence type="ECO:0000259" key="18">
    <source>
        <dbReference type="Pfam" id="PF03443"/>
    </source>
</evidence>
<evidence type="ECO:0000313" key="20">
    <source>
        <dbReference type="Proteomes" id="UP000054279"/>
    </source>
</evidence>
<feature type="compositionally biased region" description="Low complexity" evidence="16">
    <location>
        <begin position="277"/>
        <end position="304"/>
    </location>
</feature>
<dbReference type="HOGENOM" id="CLU_031730_2_2_1"/>
<evidence type="ECO:0000256" key="12">
    <source>
        <dbReference type="ARBA" id="ARBA00023326"/>
    </source>
</evidence>
<keyword evidence="8" id="KW-0186">Copper</keyword>
<keyword evidence="10" id="KW-1015">Disulfide bond</keyword>
<comment type="catalytic activity">
    <reaction evidence="14">
        <text>[(1-&gt;4)-beta-D-glucosyl]n+m + reduced acceptor + O2 = 4-dehydro-beta-D-glucosyl-[(1-&gt;4)-beta-D-glucosyl]n-1 + [(1-&gt;4)-beta-D-glucosyl]m + acceptor + H2O.</text>
        <dbReference type="EC" id="1.14.99.56"/>
    </reaction>
</comment>
<dbReference type="GO" id="GO:0030245">
    <property type="term" value="P:cellulose catabolic process"/>
    <property type="evidence" value="ECO:0007669"/>
    <property type="project" value="UniProtKB-KW"/>
</dbReference>
<evidence type="ECO:0000256" key="13">
    <source>
        <dbReference type="ARBA" id="ARBA00044502"/>
    </source>
</evidence>
<accession>A0A0C9U6M8</accession>
<comment type="similarity">
    <text evidence="13">Belongs to the polysaccharide monooxygenase AA9 family.</text>
</comment>
<feature type="chain" id="PRO_5002204581" description="lytic cellulose monooxygenase (C4-dehydrogenating)" evidence="17">
    <location>
        <begin position="21"/>
        <end position="332"/>
    </location>
</feature>
<sequence>MKYTLCFIALVANLVPLVMGHGWVAQLVIDGKSYPGNDPFIPQNAVPSPIRLVNSSDPVRGAQNPFMGCGLQAKPAALIADANPGSKVDFHWLTDIPDKLWIHMIGPAITYMAKCDTSCDTFNSNNAKWFKVDQQAQPNPRNLSHWIAEDVHNGAPVTVTLPKNVAPGGYLLRHELIGLHSPLPGGLGPEYYPSCSQINIASNSNPTVNPSQTVSFPGAYTGNEPGITLNVFVNPNIKPYDFPGPALSNVVNGSGAVSASTGSTTVPANTGSATTVSAKASSSVVPPTTSSATSPTKTTSAVVPAKSKCTTPKRRSLRSRGSKHRQFAAGRK</sequence>